<sequence>MVLLLIVNKYWKVNDMKNEIQKIMDKYNPWHEDDFESYEDIARDVSLTTDKTFIEHYLLEVYSEENGHFDQENVHAMIEEIKNAI</sequence>
<name>A0A0U1RK31_NEIMA</name>
<dbReference type="Proteomes" id="UP000000626">
    <property type="component" value="Chromosome"/>
</dbReference>
<reference evidence="1 2" key="1">
    <citation type="journal article" date="2000" name="Nature">
        <title>Complete DNA sequence of a serogroup A strain of Neisseria meningitidis Z2491.</title>
        <authorList>
            <person name="Parkhill J."/>
            <person name="Achtman M."/>
            <person name="James K.D."/>
            <person name="Bentley S.D."/>
            <person name="Churcher C."/>
            <person name="Klee S.R."/>
            <person name="Morelli G."/>
            <person name="Basham D."/>
            <person name="Brown D."/>
            <person name="Chillingworth T."/>
            <person name="Davies R.M."/>
            <person name="Davis P."/>
            <person name="Devlin K."/>
            <person name="Feltwell T."/>
            <person name="Hamlin N."/>
            <person name="Holroyd S."/>
            <person name="Jagels K."/>
            <person name="Leather S."/>
            <person name="Moule S."/>
            <person name="Mungall K."/>
            <person name="Quail M.A."/>
            <person name="Rajandream M.A."/>
            <person name="Rutherford K.M."/>
            <person name="Simmonds M."/>
            <person name="Skelton J."/>
            <person name="Whitehead S."/>
            <person name="Spratt B.G."/>
            <person name="Barrell B.G."/>
        </authorList>
    </citation>
    <scope>NUCLEOTIDE SEQUENCE [LARGE SCALE GENOMIC DNA]</scope>
    <source>
        <strain evidence="2">DSM 15465 / Z2491</strain>
    </source>
</reference>
<evidence type="ECO:0000313" key="1">
    <source>
        <dbReference type="EMBL" id="CAM09083.1"/>
    </source>
</evidence>
<dbReference type="AlphaFoldDB" id="A0A0U1RK31"/>
<accession>A0A0U1RK31</accession>
<dbReference type="HOGENOM" id="CLU_2509230_0_0_4"/>
<protein>
    <submittedName>
        <fullName evidence="1">Uncharacterized protein</fullName>
    </submittedName>
</protein>
<dbReference type="EnsemblBacteria" id="CAM09083">
    <property type="protein sequence ID" value="CAM09083"/>
    <property type="gene ID" value="NMA1972"/>
</dbReference>
<evidence type="ECO:0000313" key="2">
    <source>
        <dbReference type="Proteomes" id="UP000000626"/>
    </source>
</evidence>
<organism evidence="1 2">
    <name type="scientific">Neisseria meningitidis serogroup A / serotype 4A (strain DSM 15465 / Z2491)</name>
    <dbReference type="NCBI Taxonomy" id="122587"/>
    <lineage>
        <taxon>Bacteria</taxon>
        <taxon>Pseudomonadati</taxon>
        <taxon>Pseudomonadota</taxon>
        <taxon>Betaproteobacteria</taxon>
        <taxon>Neisseriales</taxon>
        <taxon>Neisseriaceae</taxon>
        <taxon>Neisseria</taxon>
    </lineage>
</organism>
<proteinExistence type="predicted"/>
<gene>
    <name evidence="1" type="ordered locus">NMA1972</name>
</gene>
<dbReference type="KEGG" id="nma:NMA1972"/>
<dbReference type="EMBL" id="AL157959">
    <property type="protein sequence ID" value="CAM09083.1"/>
    <property type="molecule type" value="Genomic_DNA"/>
</dbReference>